<reference evidence="1 2" key="1">
    <citation type="journal article" date="2015" name="Int. J. Syst. Evol. Microbiol.">
        <title>Erythrobacter atlanticus sp. nov., a bacterium from ocean sediment able to degrade polycyclic aromatic hydrocarbons.</title>
        <authorList>
            <person name="Zhuang L."/>
            <person name="Liu Y."/>
            <person name="Wang L."/>
            <person name="Wang W."/>
            <person name="Shao Z."/>
        </authorList>
    </citation>
    <scope>NUCLEOTIDE SEQUENCE [LARGE SCALE GENOMIC DNA]</scope>
    <source>
        <strain evidence="2">s21-N3</strain>
    </source>
</reference>
<name>A0A168M3C0_9SPHN</name>
<protein>
    <submittedName>
        <fullName evidence="1">Uncharacterized protein</fullName>
    </submittedName>
</protein>
<dbReference type="AlphaFoldDB" id="A0A168M3C0"/>
<evidence type="ECO:0000313" key="1">
    <source>
        <dbReference type="EMBL" id="ANC50526.1"/>
    </source>
</evidence>
<organism evidence="1 2">
    <name type="scientific">Aurantiacibacter atlanticus</name>
    <dbReference type="NCBI Taxonomy" id="1648404"/>
    <lineage>
        <taxon>Bacteria</taxon>
        <taxon>Pseudomonadati</taxon>
        <taxon>Pseudomonadota</taxon>
        <taxon>Alphaproteobacteria</taxon>
        <taxon>Sphingomonadales</taxon>
        <taxon>Erythrobacteraceae</taxon>
        <taxon>Aurantiacibacter</taxon>
    </lineage>
</organism>
<gene>
    <name evidence="1" type="ORF">CP97_14840</name>
</gene>
<sequence>MFISSRPDSWTSPRAYRDASQRLAAYGRIQPMEQPSLLERLLHRR</sequence>
<dbReference type="Proteomes" id="UP000059113">
    <property type="component" value="Chromosome"/>
</dbReference>
<dbReference type="KEGG" id="ery:CP97_14840"/>
<accession>A0A168M3C0</accession>
<proteinExistence type="predicted"/>
<dbReference type="EMBL" id="CP011310">
    <property type="protein sequence ID" value="ANC50526.1"/>
    <property type="molecule type" value="Genomic_DNA"/>
</dbReference>
<evidence type="ECO:0000313" key="2">
    <source>
        <dbReference type="Proteomes" id="UP000059113"/>
    </source>
</evidence>
<reference evidence="2" key="2">
    <citation type="submission" date="2015-04" db="EMBL/GenBank/DDBJ databases">
        <title>The complete genome sequence of Erythrobacter sp. s21-N3.</title>
        <authorList>
            <person name="Zhuang L."/>
            <person name="Liu Y."/>
            <person name="Shao Z."/>
        </authorList>
    </citation>
    <scope>NUCLEOTIDE SEQUENCE [LARGE SCALE GENOMIC DNA]</scope>
    <source>
        <strain evidence="2">s21-N3</strain>
    </source>
</reference>
<keyword evidence="2" id="KW-1185">Reference proteome</keyword>